<evidence type="ECO:0000313" key="1">
    <source>
        <dbReference type="EMBL" id="CAE0374235.1"/>
    </source>
</evidence>
<name>A0A7S3NPT5_9STRA</name>
<sequence>MRKGKPVKVGSVSVVCADEWLATASANRQVQGSTVGNPFADANSLLKESRRQKGDDSISIFALPIENTKFRPSNCRLPGLYWDDENDHNFGNFQYTDENMSSNDEENKNE</sequence>
<gene>
    <name evidence="1" type="ORF">ALAG00032_LOCUS15038</name>
</gene>
<organism evidence="1">
    <name type="scientific">Aureoumbra lagunensis</name>
    <dbReference type="NCBI Taxonomy" id="44058"/>
    <lineage>
        <taxon>Eukaryota</taxon>
        <taxon>Sar</taxon>
        <taxon>Stramenopiles</taxon>
        <taxon>Ochrophyta</taxon>
        <taxon>Pelagophyceae</taxon>
        <taxon>Pelagomonadales</taxon>
        <taxon>Aureoumbra</taxon>
    </lineage>
</organism>
<protein>
    <submittedName>
        <fullName evidence="1">Uncharacterized protein</fullName>
    </submittedName>
</protein>
<accession>A0A7S3NPT5</accession>
<dbReference type="AlphaFoldDB" id="A0A7S3NPT5"/>
<dbReference type="EMBL" id="HBIJ01022929">
    <property type="protein sequence ID" value="CAE0374235.1"/>
    <property type="molecule type" value="Transcribed_RNA"/>
</dbReference>
<reference evidence="1" key="1">
    <citation type="submission" date="2021-01" db="EMBL/GenBank/DDBJ databases">
        <authorList>
            <person name="Corre E."/>
            <person name="Pelletier E."/>
            <person name="Niang G."/>
            <person name="Scheremetjew M."/>
            <person name="Finn R."/>
            <person name="Kale V."/>
            <person name="Holt S."/>
            <person name="Cochrane G."/>
            <person name="Meng A."/>
            <person name="Brown T."/>
            <person name="Cohen L."/>
        </authorList>
    </citation>
    <scope>NUCLEOTIDE SEQUENCE</scope>
    <source>
        <strain evidence="1">CCMP1510</strain>
    </source>
</reference>
<proteinExistence type="predicted"/>